<name>A0AAW1WQU9_RUBAR</name>
<dbReference type="InterPro" id="IPR038538">
    <property type="entry name" value="MTERF_sf"/>
</dbReference>
<dbReference type="FunFam" id="1.25.70.10:FF:000001">
    <property type="entry name" value="Mitochondrial transcription termination factor-like"/>
    <property type="match status" value="1"/>
</dbReference>
<evidence type="ECO:0000313" key="5">
    <source>
        <dbReference type="Proteomes" id="UP001457282"/>
    </source>
</evidence>
<sequence>MLRLLCTKLKQRACPFSHGCMLSTSTPKPISKPSNLTDQQSFTVSYLRNSCGLSLESAVSAAQKLQIESKHIPDSVLSLFRTHGLTQTHIRNLISKRPLFLLADLDTKLRPNLELLNSLGFSSTSLAQVVLKEPLVLESDAKTVVEFFRIHGFCEKDIVKLTMKLPALYTYDAQKTFKPKMDYFKSVGFSEVEIARILSSEPYILTRSLENQIVLSVESLRRFLGSDEDVVNVVKKCYRILEKPLEKVLEPNIAILLSHGVPESLIVRILMLHPPALLLSPDQVIEAIGFVKSIGFNPNNLTFLLALRSVGYQSKTLWEQKLETFKSFGMSKDEIYSAFKLQPMCMIVSVKKIQKMMNFYLSKLNLSPSIISKNPNLLMNSLEKRVIPRCSVLQLLFSQGLIKEDIKQVVNVLRMTEETFKVRIMSKYKEEVPDVIKAHKGEIEFEGFSIPLSL</sequence>
<dbReference type="InterPro" id="IPR003690">
    <property type="entry name" value="MTERF"/>
</dbReference>
<dbReference type="SMART" id="SM00733">
    <property type="entry name" value="Mterf"/>
    <property type="match status" value="8"/>
</dbReference>
<reference evidence="4 5" key="1">
    <citation type="journal article" date="2023" name="G3 (Bethesda)">
        <title>A chromosome-length genome assembly and annotation of blackberry (Rubus argutus, cv. 'Hillquist').</title>
        <authorList>
            <person name="Bruna T."/>
            <person name="Aryal R."/>
            <person name="Dudchenko O."/>
            <person name="Sargent D.J."/>
            <person name="Mead D."/>
            <person name="Buti M."/>
            <person name="Cavallini A."/>
            <person name="Hytonen T."/>
            <person name="Andres J."/>
            <person name="Pham M."/>
            <person name="Weisz D."/>
            <person name="Mascagni F."/>
            <person name="Usai G."/>
            <person name="Natali L."/>
            <person name="Bassil N."/>
            <person name="Fernandez G.E."/>
            <person name="Lomsadze A."/>
            <person name="Armour M."/>
            <person name="Olukolu B."/>
            <person name="Poorten T."/>
            <person name="Britton C."/>
            <person name="Davik J."/>
            <person name="Ashrafi H."/>
            <person name="Aiden E.L."/>
            <person name="Borodovsky M."/>
            <person name="Worthington M."/>
        </authorList>
    </citation>
    <scope>NUCLEOTIDE SEQUENCE [LARGE SCALE GENOMIC DNA]</scope>
    <source>
        <strain evidence="4">PI 553951</strain>
    </source>
</reference>
<keyword evidence="2" id="KW-0805">Transcription regulation</keyword>
<comment type="caution">
    <text evidence="4">The sequence shown here is derived from an EMBL/GenBank/DDBJ whole genome shotgun (WGS) entry which is preliminary data.</text>
</comment>
<evidence type="ECO:0000256" key="1">
    <source>
        <dbReference type="ARBA" id="ARBA00007692"/>
    </source>
</evidence>
<dbReference type="Proteomes" id="UP001457282">
    <property type="component" value="Unassembled WGS sequence"/>
</dbReference>
<accession>A0AAW1WQU9</accession>
<protein>
    <submittedName>
        <fullName evidence="4">Uncharacterized protein</fullName>
    </submittedName>
</protein>
<comment type="similarity">
    <text evidence="1">Belongs to the mTERF family.</text>
</comment>
<keyword evidence="2" id="KW-0804">Transcription</keyword>
<dbReference type="EMBL" id="JBEDUW010000005">
    <property type="protein sequence ID" value="KAK9926667.1"/>
    <property type="molecule type" value="Genomic_DNA"/>
</dbReference>
<dbReference type="GO" id="GO:0006353">
    <property type="term" value="P:DNA-templated transcription termination"/>
    <property type="evidence" value="ECO:0007669"/>
    <property type="project" value="UniProtKB-KW"/>
</dbReference>
<organism evidence="4 5">
    <name type="scientific">Rubus argutus</name>
    <name type="common">Southern blackberry</name>
    <dbReference type="NCBI Taxonomy" id="59490"/>
    <lineage>
        <taxon>Eukaryota</taxon>
        <taxon>Viridiplantae</taxon>
        <taxon>Streptophyta</taxon>
        <taxon>Embryophyta</taxon>
        <taxon>Tracheophyta</taxon>
        <taxon>Spermatophyta</taxon>
        <taxon>Magnoliopsida</taxon>
        <taxon>eudicotyledons</taxon>
        <taxon>Gunneridae</taxon>
        <taxon>Pentapetalae</taxon>
        <taxon>rosids</taxon>
        <taxon>fabids</taxon>
        <taxon>Rosales</taxon>
        <taxon>Rosaceae</taxon>
        <taxon>Rosoideae</taxon>
        <taxon>Rosoideae incertae sedis</taxon>
        <taxon>Rubus</taxon>
    </lineage>
</organism>
<evidence type="ECO:0000256" key="3">
    <source>
        <dbReference type="ARBA" id="ARBA00022946"/>
    </source>
</evidence>
<keyword evidence="5" id="KW-1185">Reference proteome</keyword>
<evidence type="ECO:0000256" key="2">
    <source>
        <dbReference type="ARBA" id="ARBA00022472"/>
    </source>
</evidence>
<keyword evidence="2" id="KW-0806">Transcription termination</keyword>
<keyword evidence="3" id="KW-0809">Transit peptide</keyword>
<dbReference type="GO" id="GO:0003676">
    <property type="term" value="F:nucleic acid binding"/>
    <property type="evidence" value="ECO:0007669"/>
    <property type="project" value="InterPro"/>
</dbReference>
<dbReference type="PANTHER" id="PTHR13068">
    <property type="entry name" value="CGI-12 PROTEIN-RELATED"/>
    <property type="match status" value="1"/>
</dbReference>
<dbReference type="AlphaFoldDB" id="A0AAW1WQU9"/>
<dbReference type="Gene3D" id="1.25.70.10">
    <property type="entry name" value="Transcription termination factor 3, mitochondrial"/>
    <property type="match status" value="2"/>
</dbReference>
<gene>
    <name evidence="4" type="ORF">M0R45_023882</name>
</gene>
<dbReference type="Pfam" id="PF02536">
    <property type="entry name" value="mTERF"/>
    <property type="match status" value="2"/>
</dbReference>
<proteinExistence type="inferred from homology"/>
<evidence type="ECO:0000313" key="4">
    <source>
        <dbReference type="EMBL" id="KAK9926667.1"/>
    </source>
</evidence>
<dbReference type="PANTHER" id="PTHR13068:SF120">
    <property type="entry name" value="TRANSCRIPTION TERMINATION FACTOR MTERF2, CHLOROPLASTIC-LIKE ISOFORM X1"/>
    <property type="match status" value="1"/>
</dbReference>